<evidence type="ECO:0000313" key="2">
    <source>
        <dbReference type="EMBL" id="KYQ88380.1"/>
    </source>
</evidence>
<feature type="region of interest" description="Disordered" evidence="1">
    <location>
        <begin position="367"/>
        <end position="389"/>
    </location>
</feature>
<keyword evidence="2" id="KW-0808">Transferase</keyword>
<feature type="compositionally biased region" description="Polar residues" evidence="1">
    <location>
        <begin position="312"/>
        <end position="321"/>
    </location>
</feature>
<gene>
    <name evidence="2" type="ORF">DLAC_11078</name>
</gene>
<feature type="compositionally biased region" description="Acidic residues" evidence="1">
    <location>
        <begin position="328"/>
        <end position="340"/>
    </location>
</feature>
<feature type="compositionally biased region" description="Low complexity" evidence="1">
    <location>
        <begin position="341"/>
        <end position="355"/>
    </location>
</feature>
<dbReference type="FunCoup" id="A0A151Z350">
    <property type="interactions" value="425"/>
</dbReference>
<dbReference type="Proteomes" id="UP000076078">
    <property type="component" value="Unassembled WGS sequence"/>
</dbReference>
<comment type="caution">
    <text evidence="2">The sequence shown here is derived from an EMBL/GenBank/DDBJ whole genome shotgun (WGS) entry which is preliminary data.</text>
</comment>
<name>A0A151Z350_TIELA</name>
<dbReference type="InParanoid" id="A0A151Z350"/>
<dbReference type="OMA" id="FMINDSK"/>
<proteinExistence type="predicted"/>
<keyword evidence="2" id="KW-0418">Kinase</keyword>
<sequence length="471" mass="55707">MSQNTMTIDDCVDRDLSVKWVSNNHFKHQFVPGDKIVLVSYRGRKILGEVVEVSYKHPIRLYYKNNGHIFKASPADDVKYGYSHCQLLKDEQRKLQKLTESDAATYRADKLCEPSTKTVFKQKRSKQTKTVPRVRSSYTEETLTASDMSYFYNRVSYSHSVSSKKPTGFLTHTSSYPKQDSWAKVEKEDETEEDIFSELVLITDEEYEKMALYHANFKLYNQNKKYEQYEKELFEYVQSKQIKVNQRFMINDSKTKKLNNRYLKDFQNENQLEPLDITFRTSVPLLPVVNKINNNSKREDNVERQSQPPPQIVNSSSNRYSMKSRDYSDEDDRFDDDNDESNSSYYSEVNGDQYSNYESESYYSTNQYSVDDQNEGQRDYDSDDDDSDRFSSISALSYYSSTSSLSEERNKSYQRKWDKLETKYQEQIKEDNEFTSSYRSLRELHDMGLVQENEFLKRRVDLALKHFENKI</sequence>
<protein>
    <submittedName>
        <fullName evidence="2">LISK family protein kinase</fullName>
    </submittedName>
</protein>
<evidence type="ECO:0000256" key="1">
    <source>
        <dbReference type="SAM" id="MobiDB-lite"/>
    </source>
</evidence>
<organism evidence="2 3">
    <name type="scientific">Tieghemostelium lacteum</name>
    <name type="common">Slime mold</name>
    <name type="synonym">Dictyostelium lacteum</name>
    <dbReference type="NCBI Taxonomy" id="361077"/>
    <lineage>
        <taxon>Eukaryota</taxon>
        <taxon>Amoebozoa</taxon>
        <taxon>Evosea</taxon>
        <taxon>Eumycetozoa</taxon>
        <taxon>Dictyostelia</taxon>
        <taxon>Dictyosteliales</taxon>
        <taxon>Raperosteliaceae</taxon>
        <taxon>Tieghemostelium</taxon>
    </lineage>
</organism>
<dbReference type="EMBL" id="LODT01000051">
    <property type="protein sequence ID" value="KYQ88380.1"/>
    <property type="molecule type" value="Genomic_DNA"/>
</dbReference>
<accession>A0A151Z350</accession>
<evidence type="ECO:0000313" key="3">
    <source>
        <dbReference type="Proteomes" id="UP000076078"/>
    </source>
</evidence>
<feature type="region of interest" description="Disordered" evidence="1">
    <location>
        <begin position="294"/>
        <end position="355"/>
    </location>
</feature>
<keyword evidence="3" id="KW-1185">Reference proteome</keyword>
<dbReference type="AlphaFoldDB" id="A0A151Z350"/>
<dbReference type="GO" id="GO:0016301">
    <property type="term" value="F:kinase activity"/>
    <property type="evidence" value="ECO:0007669"/>
    <property type="project" value="UniProtKB-KW"/>
</dbReference>
<reference evidence="2 3" key="1">
    <citation type="submission" date="2015-12" db="EMBL/GenBank/DDBJ databases">
        <title>Dictyostelia acquired genes for synthesis and detection of signals that induce cell-type specialization by lateral gene transfer from prokaryotes.</title>
        <authorList>
            <person name="Gloeckner G."/>
            <person name="Schaap P."/>
        </authorList>
    </citation>
    <scope>NUCLEOTIDE SEQUENCE [LARGE SCALE GENOMIC DNA]</scope>
    <source>
        <strain evidence="2 3">TK</strain>
    </source>
</reference>